<dbReference type="PANTHER" id="PTHR11527">
    <property type="entry name" value="HEAT-SHOCK PROTEIN 20 FAMILY MEMBER"/>
    <property type="match status" value="1"/>
</dbReference>
<keyword evidence="5" id="KW-1185">Reference proteome</keyword>
<dbReference type="EMBL" id="JAXIVS010000003">
    <property type="protein sequence ID" value="MDY7226885.1"/>
    <property type="molecule type" value="Genomic_DNA"/>
</dbReference>
<dbReference type="CDD" id="cd06464">
    <property type="entry name" value="ACD_sHsps-like"/>
    <property type="match status" value="1"/>
</dbReference>
<sequence length="145" mass="16400">MQTRWNPFELSNSAVVMRDFDQLFQELTGQATRQGREFAPATDIYETETGVTLQVDLPGHDAKAIEVKVEKGVLTLRSERKAEQGAKENARRLERGFGVYTRSFKLPDTVDATKVEARYENGVLTLAMPRKEESKPRVIEVKVQG</sequence>
<feature type="domain" description="SHSP" evidence="3">
    <location>
        <begin position="33"/>
        <end position="144"/>
    </location>
</feature>
<comment type="similarity">
    <text evidence="1 2">Belongs to the small heat shock protein (HSP20) family.</text>
</comment>
<gene>
    <name evidence="4" type="ORF">SYV04_10815</name>
</gene>
<protein>
    <submittedName>
        <fullName evidence="4">Hsp20/alpha crystallin family protein</fullName>
    </submittedName>
</protein>
<dbReference type="Pfam" id="PF00011">
    <property type="entry name" value="HSP20"/>
    <property type="match status" value="1"/>
</dbReference>
<evidence type="ECO:0000259" key="3">
    <source>
        <dbReference type="PROSITE" id="PS01031"/>
    </source>
</evidence>
<reference evidence="4 5" key="1">
    <citation type="submission" date="2023-12" db="EMBL/GenBank/DDBJ databases">
        <title>the genome sequence of Hyalangium sp. s54d21.</title>
        <authorList>
            <person name="Zhang X."/>
        </authorList>
    </citation>
    <scope>NUCLEOTIDE SEQUENCE [LARGE SCALE GENOMIC DNA]</scope>
    <source>
        <strain evidence="5">s54d21</strain>
    </source>
</reference>
<evidence type="ECO:0000313" key="4">
    <source>
        <dbReference type="EMBL" id="MDY7226885.1"/>
    </source>
</evidence>
<evidence type="ECO:0000256" key="2">
    <source>
        <dbReference type="RuleBase" id="RU003616"/>
    </source>
</evidence>
<dbReference type="InterPro" id="IPR031107">
    <property type="entry name" value="Small_HSP"/>
</dbReference>
<dbReference type="PROSITE" id="PS01031">
    <property type="entry name" value="SHSP"/>
    <property type="match status" value="1"/>
</dbReference>
<dbReference type="Proteomes" id="UP001291309">
    <property type="component" value="Unassembled WGS sequence"/>
</dbReference>
<proteinExistence type="inferred from homology"/>
<evidence type="ECO:0000313" key="5">
    <source>
        <dbReference type="Proteomes" id="UP001291309"/>
    </source>
</evidence>
<dbReference type="RefSeq" id="WP_321545607.1">
    <property type="nucleotide sequence ID" value="NZ_JAXIVS010000003.1"/>
</dbReference>
<dbReference type="Gene3D" id="2.60.40.790">
    <property type="match status" value="1"/>
</dbReference>
<comment type="caution">
    <text evidence="4">The sequence shown here is derived from an EMBL/GenBank/DDBJ whole genome shotgun (WGS) entry which is preliminary data.</text>
</comment>
<dbReference type="InterPro" id="IPR002068">
    <property type="entry name" value="A-crystallin/Hsp20_dom"/>
</dbReference>
<accession>A0ABU5H465</accession>
<organism evidence="4 5">
    <name type="scientific">Hyalangium rubrum</name>
    <dbReference type="NCBI Taxonomy" id="3103134"/>
    <lineage>
        <taxon>Bacteria</taxon>
        <taxon>Pseudomonadati</taxon>
        <taxon>Myxococcota</taxon>
        <taxon>Myxococcia</taxon>
        <taxon>Myxococcales</taxon>
        <taxon>Cystobacterineae</taxon>
        <taxon>Archangiaceae</taxon>
        <taxon>Hyalangium</taxon>
    </lineage>
</organism>
<dbReference type="InterPro" id="IPR008978">
    <property type="entry name" value="HSP20-like_chaperone"/>
</dbReference>
<name>A0ABU5H465_9BACT</name>
<evidence type="ECO:0000256" key="1">
    <source>
        <dbReference type="PROSITE-ProRule" id="PRU00285"/>
    </source>
</evidence>
<dbReference type="SUPFAM" id="SSF49764">
    <property type="entry name" value="HSP20-like chaperones"/>
    <property type="match status" value="1"/>
</dbReference>